<comment type="caution">
    <text evidence="2">The sequence shown here is derived from an EMBL/GenBank/DDBJ whole genome shotgun (WGS) entry which is preliminary data.</text>
</comment>
<accession>A0ABQ1QW74</accession>
<dbReference type="RefSeq" id="WP_188530019.1">
    <property type="nucleotide sequence ID" value="NZ_BMGI01000006.1"/>
</dbReference>
<protein>
    <submittedName>
        <fullName evidence="2">Acetyltransferase</fullName>
    </submittedName>
</protein>
<dbReference type="InterPro" id="IPR029058">
    <property type="entry name" value="AB_hydrolase_fold"/>
</dbReference>
<keyword evidence="3" id="KW-1185">Reference proteome</keyword>
<dbReference type="Gene3D" id="3.40.50.1820">
    <property type="entry name" value="alpha/beta hydrolase"/>
    <property type="match status" value="1"/>
</dbReference>
<keyword evidence="1" id="KW-0732">Signal</keyword>
<dbReference type="SUPFAM" id="SSF53474">
    <property type="entry name" value="alpha/beta-Hydrolases"/>
    <property type="match status" value="1"/>
</dbReference>
<feature type="chain" id="PRO_5045164518" evidence="1">
    <location>
        <begin position="20"/>
        <end position="259"/>
    </location>
</feature>
<dbReference type="EMBL" id="BMGI01000006">
    <property type="protein sequence ID" value="GGD46970.1"/>
    <property type="molecule type" value="Genomic_DNA"/>
</dbReference>
<name>A0ABQ1QW74_9RHOB</name>
<evidence type="ECO:0000313" key="2">
    <source>
        <dbReference type="EMBL" id="GGD46970.1"/>
    </source>
</evidence>
<dbReference type="PANTHER" id="PTHR37946:SF1">
    <property type="entry name" value="SLL1969 PROTEIN"/>
    <property type="match status" value="1"/>
</dbReference>
<feature type="signal peptide" evidence="1">
    <location>
        <begin position="1"/>
        <end position="19"/>
    </location>
</feature>
<reference evidence="3" key="1">
    <citation type="journal article" date="2019" name="Int. J. Syst. Evol. Microbiol.">
        <title>The Global Catalogue of Microorganisms (GCM) 10K type strain sequencing project: providing services to taxonomists for standard genome sequencing and annotation.</title>
        <authorList>
            <consortium name="The Broad Institute Genomics Platform"/>
            <consortium name="The Broad Institute Genome Sequencing Center for Infectious Disease"/>
            <person name="Wu L."/>
            <person name="Ma J."/>
        </authorList>
    </citation>
    <scope>NUCLEOTIDE SEQUENCE [LARGE SCALE GENOMIC DNA]</scope>
    <source>
        <strain evidence="3">CGMCC 1.12922</strain>
    </source>
</reference>
<organism evidence="2 3">
    <name type="scientific">Sinisalibacter lacisalsi</name>
    <dbReference type="NCBI Taxonomy" id="1526570"/>
    <lineage>
        <taxon>Bacteria</taxon>
        <taxon>Pseudomonadati</taxon>
        <taxon>Pseudomonadota</taxon>
        <taxon>Alphaproteobacteria</taxon>
        <taxon>Rhodobacterales</taxon>
        <taxon>Roseobacteraceae</taxon>
        <taxon>Sinisalibacter</taxon>
    </lineage>
</organism>
<proteinExistence type="predicted"/>
<dbReference type="PANTHER" id="PTHR37946">
    <property type="entry name" value="SLL1969 PROTEIN"/>
    <property type="match status" value="1"/>
</dbReference>
<dbReference type="Proteomes" id="UP000617355">
    <property type="component" value="Unassembled WGS sequence"/>
</dbReference>
<gene>
    <name evidence="2" type="ORF">GCM10011358_33410</name>
</gene>
<evidence type="ECO:0000256" key="1">
    <source>
        <dbReference type="SAM" id="SignalP"/>
    </source>
</evidence>
<evidence type="ECO:0000313" key="3">
    <source>
        <dbReference type="Proteomes" id="UP000617355"/>
    </source>
</evidence>
<sequence length="259" mass="27533">MIRLLTAILALSVSLAGPAAPARAGAGECVVLLHGLARSAASMRVMEEALLQLGYKVVNDGYPSTEAPIQELVELAVPDAVQQCGGMTTHFVTHSMGGILARVWLRDFRPPNMGRVVMLAPPNQGSQLVDAFRDYQLGDFEPFEWLNGPAGLELGTGAGSVPRTAGLPAFELGVIAGNQSMNPVFSALIEGEDDGKVSVESTKVAGMADHIVLPVTHTFTMVSPLVIAQVVTFLETGRFDEALDYGDVLDRIRKEAGYE</sequence>